<comment type="caution">
    <text evidence="2">The sequence shown here is derived from an EMBL/GenBank/DDBJ whole genome shotgun (WGS) entry which is preliminary data.</text>
</comment>
<reference evidence="2 3" key="1">
    <citation type="submission" date="2024-09" db="EMBL/GenBank/DDBJ databases">
        <title>Floridaenema gen nov. (Aerosakkonemataceae, Aerosakkonematales ord. nov., Cyanobacteria) from benthic tropical and subtropical fresh waters, with the description of four new species.</title>
        <authorList>
            <person name="Moretto J.A."/>
            <person name="Berthold D.E."/>
            <person name="Lefler F.W."/>
            <person name="Huang I.-S."/>
            <person name="Laughinghouse H. IV."/>
        </authorList>
    </citation>
    <scope>NUCLEOTIDE SEQUENCE [LARGE SCALE GENOMIC DNA]</scope>
    <source>
        <strain evidence="2 3">BLCC-F46</strain>
    </source>
</reference>
<dbReference type="NCBIfam" id="NF033611">
    <property type="entry name" value="SAVED"/>
    <property type="match status" value="1"/>
</dbReference>
<accession>A0ABV4WZG7</accession>
<proteinExistence type="predicted"/>
<dbReference type="InterPro" id="IPR040836">
    <property type="entry name" value="SAVED"/>
</dbReference>
<dbReference type="EMBL" id="JBHFNQ010000017">
    <property type="protein sequence ID" value="MFB2875676.1"/>
    <property type="molecule type" value="Genomic_DNA"/>
</dbReference>
<keyword evidence="3" id="KW-1185">Reference proteome</keyword>
<feature type="domain" description="SMODS-associated and fused to various effectors" evidence="1">
    <location>
        <begin position="18"/>
        <end position="84"/>
    </location>
</feature>
<evidence type="ECO:0000259" key="1">
    <source>
        <dbReference type="Pfam" id="PF18145"/>
    </source>
</evidence>
<name>A0ABV4WZG7_9CYAN</name>
<dbReference type="RefSeq" id="WP_413268835.1">
    <property type="nucleotide sequence ID" value="NZ_JBHFNQ010000017.1"/>
</dbReference>
<gene>
    <name evidence="2" type="ORF">ACE1CC_02170</name>
</gene>
<protein>
    <submittedName>
        <fullName evidence="2">SAVED domain-containing protein</fullName>
    </submittedName>
</protein>
<evidence type="ECO:0000313" key="2">
    <source>
        <dbReference type="EMBL" id="MFB2875676.1"/>
    </source>
</evidence>
<dbReference type="Proteomes" id="UP001576774">
    <property type="component" value="Unassembled WGS sequence"/>
</dbReference>
<evidence type="ECO:0000313" key="3">
    <source>
        <dbReference type="Proteomes" id="UP001576774"/>
    </source>
</evidence>
<organism evidence="2 3">
    <name type="scientific">Floridaenema aerugineum BLCC-F46</name>
    <dbReference type="NCBI Taxonomy" id="3153654"/>
    <lineage>
        <taxon>Bacteria</taxon>
        <taxon>Bacillati</taxon>
        <taxon>Cyanobacteriota</taxon>
        <taxon>Cyanophyceae</taxon>
        <taxon>Oscillatoriophycideae</taxon>
        <taxon>Aerosakkonematales</taxon>
        <taxon>Aerosakkonemataceae</taxon>
        <taxon>Floridanema</taxon>
        <taxon>Floridanema aerugineum</taxon>
    </lineage>
</organism>
<sequence length="91" mass="10741">MEILLLYKIREEILSATKKTPTQYCREIFKVLHEAQQHYTEIKLVYSMPVSLAIAVGMTIQHFWNVKLTNYDPKTETYADLIKMNEIIYQG</sequence>
<dbReference type="Pfam" id="PF18145">
    <property type="entry name" value="SAVED"/>
    <property type="match status" value="1"/>
</dbReference>